<dbReference type="OrthoDB" id="1432936at2759"/>
<keyword evidence="3" id="KW-1185">Reference proteome</keyword>
<protein>
    <recommendedName>
        <fullName evidence="4">Retrotransposon Copia-like N-terminal domain-containing protein</fullName>
    </recommendedName>
</protein>
<accession>A0A2Z6PDL7</accession>
<dbReference type="PANTHER" id="PTHR47481:SF34">
    <property type="entry name" value="CCHC-TYPE DOMAIN-CONTAINING PROTEIN"/>
    <property type="match status" value="1"/>
</dbReference>
<evidence type="ECO:0008006" key="4">
    <source>
        <dbReference type="Google" id="ProtNLM"/>
    </source>
</evidence>
<feature type="compositionally biased region" description="Basic and acidic residues" evidence="1">
    <location>
        <begin position="8"/>
        <end position="23"/>
    </location>
</feature>
<sequence>MIAGAGARSERGRVDSKFKEGGGEKTVGTAELLEPAGSPVFTGSAPVQPIFSRFLFWPFLRPNRTAKTTGSRFDRPVRSGSDNIGGDNSIEEINVVFFPVPSSSPPMASNSSHYIANPYEPSKPLACITLGNGSFPVSSMTITTTATPSVTSANPPTTTTVSLPVTTENPAYHTWRRQYRLIYGAISPLSQTKWPLWCLRQRPRMISGFSSKTPMQKHPAAISNSSRNQTADLLASLGFPVSVEDMTDHVLRGLDDGHRAIIDGVNVRDTPITFDDLLEKLLIQELSIGDAQRQPPAPLTALHAQARSNNNKPRPGQSSAPSNQSTSNRKPFLGRCQWCNIKGHVLSDCSLFKKHHPSVPPPPRHNDQAQAYTVSAGPSQTDFLVDIGATHHVTNDLANLALHHPYTGPDSLFMRNGSGLNISHSGTLLINDLSLSNALCVPSMKQQIIYVSKLTKQTNSAVIFLPNSFYVMNLQHAKQLIKAHVSMEFISGPHPHHLSTPFTRTPWHPGITSSDILHLPF</sequence>
<dbReference type="AlphaFoldDB" id="A0A2Z6PDL7"/>
<reference evidence="3" key="1">
    <citation type="journal article" date="2017" name="Front. Plant Sci.">
        <title>Climate Clever Clovers: New Paradigm to Reduce the Environmental Footprint of Ruminants by Breeding Low Methanogenic Forages Utilizing Haplotype Variation.</title>
        <authorList>
            <person name="Kaur P."/>
            <person name="Appels R."/>
            <person name="Bayer P.E."/>
            <person name="Keeble-Gagnere G."/>
            <person name="Wang J."/>
            <person name="Hirakawa H."/>
            <person name="Shirasawa K."/>
            <person name="Vercoe P."/>
            <person name="Stefanova K."/>
            <person name="Durmic Z."/>
            <person name="Nichols P."/>
            <person name="Revell C."/>
            <person name="Isobe S.N."/>
            <person name="Edwards D."/>
            <person name="Erskine W."/>
        </authorList>
    </citation>
    <scope>NUCLEOTIDE SEQUENCE [LARGE SCALE GENOMIC DNA]</scope>
    <source>
        <strain evidence="3">cv. Daliak</strain>
    </source>
</reference>
<dbReference type="PANTHER" id="PTHR47481">
    <property type="match status" value="1"/>
</dbReference>
<organism evidence="2 3">
    <name type="scientific">Trifolium subterraneum</name>
    <name type="common">Subterranean clover</name>
    <dbReference type="NCBI Taxonomy" id="3900"/>
    <lineage>
        <taxon>Eukaryota</taxon>
        <taxon>Viridiplantae</taxon>
        <taxon>Streptophyta</taxon>
        <taxon>Embryophyta</taxon>
        <taxon>Tracheophyta</taxon>
        <taxon>Spermatophyta</taxon>
        <taxon>Magnoliopsida</taxon>
        <taxon>eudicotyledons</taxon>
        <taxon>Gunneridae</taxon>
        <taxon>Pentapetalae</taxon>
        <taxon>rosids</taxon>
        <taxon>fabids</taxon>
        <taxon>Fabales</taxon>
        <taxon>Fabaceae</taxon>
        <taxon>Papilionoideae</taxon>
        <taxon>50 kb inversion clade</taxon>
        <taxon>NPAAA clade</taxon>
        <taxon>Hologalegina</taxon>
        <taxon>IRL clade</taxon>
        <taxon>Trifolieae</taxon>
        <taxon>Trifolium</taxon>
    </lineage>
</organism>
<dbReference type="EMBL" id="DF974303">
    <property type="protein sequence ID" value="GAU47335.1"/>
    <property type="molecule type" value="Genomic_DNA"/>
</dbReference>
<dbReference type="Proteomes" id="UP000242715">
    <property type="component" value="Unassembled WGS sequence"/>
</dbReference>
<feature type="region of interest" description="Disordered" evidence="1">
    <location>
        <begin position="307"/>
        <end position="329"/>
    </location>
</feature>
<evidence type="ECO:0000256" key="1">
    <source>
        <dbReference type="SAM" id="MobiDB-lite"/>
    </source>
</evidence>
<name>A0A2Z6PDL7_TRISU</name>
<evidence type="ECO:0000313" key="3">
    <source>
        <dbReference type="Proteomes" id="UP000242715"/>
    </source>
</evidence>
<gene>
    <name evidence="2" type="ORF">TSUD_101230</name>
</gene>
<feature type="region of interest" description="Disordered" evidence="1">
    <location>
        <begin position="1"/>
        <end position="26"/>
    </location>
</feature>
<proteinExistence type="predicted"/>
<evidence type="ECO:0000313" key="2">
    <source>
        <dbReference type="EMBL" id="GAU47335.1"/>
    </source>
</evidence>